<dbReference type="Gene3D" id="3.90.1720.10">
    <property type="entry name" value="endopeptidase domain like (from Nostoc punctiforme)"/>
    <property type="match status" value="1"/>
</dbReference>
<proteinExistence type="predicted"/>
<dbReference type="InterPro" id="IPR024453">
    <property type="entry name" value="Peptidase_C92"/>
</dbReference>
<evidence type="ECO:0008006" key="3">
    <source>
        <dbReference type="Google" id="ProtNLM"/>
    </source>
</evidence>
<evidence type="ECO:0000313" key="1">
    <source>
        <dbReference type="EMBL" id="GGZ97006.1"/>
    </source>
</evidence>
<dbReference type="AlphaFoldDB" id="A0A918RGG3"/>
<keyword evidence="2" id="KW-1185">Reference proteome</keyword>
<dbReference type="SUPFAM" id="SSF54001">
    <property type="entry name" value="Cysteine proteinases"/>
    <property type="match status" value="1"/>
</dbReference>
<dbReference type="Pfam" id="PF05708">
    <property type="entry name" value="Peptidase_C92"/>
    <property type="match status" value="1"/>
</dbReference>
<dbReference type="RefSeq" id="WP_189398103.1">
    <property type="nucleotide sequence ID" value="NZ_BMXA01000001.1"/>
</dbReference>
<dbReference type="Proteomes" id="UP000614811">
    <property type="component" value="Unassembled WGS sequence"/>
</dbReference>
<reference evidence="1" key="2">
    <citation type="submission" date="2020-09" db="EMBL/GenBank/DDBJ databases">
        <authorList>
            <person name="Sun Q."/>
            <person name="Kim S."/>
        </authorList>
    </citation>
    <scope>NUCLEOTIDE SEQUENCE</scope>
    <source>
        <strain evidence="1">KCTC 12711</strain>
    </source>
</reference>
<sequence length="458" mass="52461">MPYSDDSHQLLRIHQAITTLDQTLETLLLEAPKQAELAQIITNAHFTSAQDDAIAHWFAGFITVRRNLLSLVDIIINTTGGPNKISLSHSYPYFVLGYSALCSVYRMDRYLITKVAHHTIVQRKLNQAFPSHRIERKQFNAIYKSLVDPLNALRIHRAHRTLRKQYKAIRIAVEDTPIELTFAGLKKQERYVNLSRSNFLLNWLRSRRLVWRRRGASAKQKSVFTVLEYGGRIASEISLPRPKRVTPQIRGEIAALLKPGDILVTRHRRALTNLFLPGFWPHAALYVGYDTDRTRMGIGITSENADYWCEMNCTLEALKDGVHFRPLSDTLSVDAFVVLRPNFTEQQVAAALQRASTHRGKGYNFDFDFFRSDHLVCTEVVYRAFDGLDGREMPLQERMGRKTLSAEDLLDLALDTDWADPIAIFGVDDSQQQLVTGTEVRRILDYSYRSKPTRETVN</sequence>
<gene>
    <name evidence="1" type="ORF">GCM10008090_01570</name>
</gene>
<comment type="caution">
    <text evidence="1">The sequence shown here is derived from an EMBL/GenBank/DDBJ whole genome shotgun (WGS) entry which is preliminary data.</text>
</comment>
<name>A0A918RGG3_9GAMM</name>
<accession>A0A918RGG3</accession>
<evidence type="ECO:0000313" key="2">
    <source>
        <dbReference type="Proteomes" id="UP000614811"/>
    </source>
</evidence>
<reference evidence="1" key="1">
    <citation type="journal article" date="2014" name="Int. J. Syst. Evol. Microbiol.">
        <title>Complete genome sequence of Corynebacterium casei LMG S-19264T (=DSM 44701T), isolated from a smear-ripened cheese.</title>
        <authorList>
            <consortium name="US DOE Joint Genome Institute (JGI-PGF)"/>
            <person name="Walter F."/>
            <person name="Albersmeier A."/>
            <person name="Kalinowski J."/>
            <person name="Ruckert C."/>
        </authorList>
    </citation>
    <scope>NUCLEOTIDE SEQUENCE</scope>
    <source>
        <strain evidence="1">KCTC 12711</strain>
    </source>
</reference>
<organism evidence="1 2">
    <name type="scientific">Arenicella chitinivorans</name>
    <dbReference type="NCBI Taxonomy" id="1329800"/>
    <lineage>
        <taxon>Bacteria</taxon>
        <taxon>Pseudomonadati</taxon>
        <taxon>Pseudomonadota</taxon>
        <taxon>Gammaproteobacteria</taxon>
        <taxon>Arenicellales</taxon>
        <taxon>Arenicellaceae</taxon>
        <taxon>Arenicella</taxon>
    </lineage>
</organism>
<protein>
    <recommendedName>
        <fullName evidence="3">Permuted papain-like amidase YaeF/Yiix C92 family enzyme</fullName>
    </recommendedName>
</protein>
<dbReference type="InterPro" id="IPR038765">
    <property type="entry name" value="Papain-like_cys_pep_sf"/>
</dbReference>
<dbReference type="EMBL" id="BMXA01000001">
    <property type="protein sequence ID" value="GGZ97006.1"/>
    <property type="molecule type" value="Genomic_DNA"/>
</dbReference>